<comment type="caution">
    <text evidence="2">The sequence shown here is derived from an EMBL/GenBank/DDBJ whole genome shotgun (WGS) entry which is preliminary data.</text>
</comment>
<dbReference type="EMBL" id="PSQE01000003">
    <property type="protein sequence ID" value="RHN70564.1"/>
    <property type="molecule type" value="Genomic_DNA"/>
</dbReference>
<feature type="signal peptide" evidence="1">
    <location>
        <begin position="1"/>
        <end position="28"/>
    </location>
</feature>
<evidence type="ECO:0008006" key="4">
    <source>
        <dbReference type="Google" id="ProtNLM"/>
    </source>
</evidence>
<sequence length="53" mass="6154">MDKLPTSLFLGFFLGLKLVILCNVTVECSQHYHCHHKERTDFLRLQTDTVTGF</sequence>
<dbReference type="Gramene" id="rna19157">
    <property type="protein sequence ID" value="RHN70564.1"/>
    <property type="gene ID" value="gene19157"/>
</dbReference>
<evidence type="ECO:0000313" key="2">
    <source>
        <dbReference type="EMBL" id="RHN70564.1"/>
    </source>
</evidence>
<dbReference type="AlphaFoldDB" id="A0A396J1J0"/>
<feature type="chain" id="PRO_5017325401" description="Transmembrane protein" evidence="1">
    <location>
        <begin position="29"/>
        <end position="53"/>
    </location>
</feature>
<organism evidence="2 3">
    <name type="scientific">Medicago truncatula</name>
    <name type="common">Barrel medic</name>
    <name type="synonym">Medicago tribuloides</name>
    <dbReference type="NCBI Taxonomy" id="3880"/>
    <lineage>
        <taxon>Eukaryota</taxon>
        <taxon>Viridiplantae</taxon>
        <taxon>Streptophyta</taxon>
        <taxon>Embryophyta</taxon>
        <taxon>Tracheophyta</taxon>
        <taxon>Spermatophyta</taxon>
        <taxon>Magnoliopsida</taxon>
        <taxon>eudicotyledons</taxon>
        <taxon>Gunneridae</taxon>
        <taxon>Pentapetalae</taxon>
        <taxon>rosids</taxon>
        <taxon>fabids</taxon>
        <taxon>Fabales</taxon>
        <taxon>Fabaceae</taxon>
        <taxon>Papilionoideae</taxon>
        <taxon>50 kb inversion clade</taxon>
        <taxon>NPAAA clade</taxon>
        <taxon>Hologalegina</taxon>
        <taxon>IRL clade</taxon>
        <taxon>Trifolieae</taxon>
        <taxon>Medicago</taxon>
    </lineage>
</organism>
<proteinExistence type="predicted"/>
<name>A0A396J1J0_MEDTR</name>
<keyword evidence="1" id="KW-0732">Signal</keyword>
<evidence type="ECO:0000313" key="3">
    <source>
        <dbReference type="Proteomes" id="UP000265566"/>
    </source>
</evidence>
<gene>
    <name evidence="2" type="ORF">MtrunA17_Chr3g0136891</name>
</gene>
<evidence type="ECO:0000256" key="1">
    <source>
        <dbReference type="SAM" id="SignalP"/>
    </source>
</evidence>
<reference evidence="3" key="1">
    <citation type="journal article" date="2018" name="Nat. Plants">
        <title>Whole-genome landscape of Medicago truncatula symbiotic genes.</title>
        <authorList>
            <person name="Pecrix Y."/>
            <person name="Staton S.E."/>
            <person name="Sallet E."/>
            <person name="Lelandais-Briere C."/>
            <person name="Moreau S."/>
            <person name="Carrere S."/>
            <person name="Blein T."/>
            <person name="Jardinaud M.F."/>
            <person name="Latrasse D."/>
            <person name="Zouine M."/>
            <person name="Zahm M."/>
            <person name="Kreplak J."/>
            <person name="Mayjonade B."/>
            <person name="Satge C."/>
            <person name="Perez M."/>
            <person name="Cauet S."/>
            <person name="Marande W."/>
            <person name="Chantry-Darmon C."/>
            <person name="Lopez-Roques C."/>
            <person name="Bouchez O."/>
            <person name="Berard A."/>
            <person name="Debelle F."/>
            <person name="Munos S."/>
            <person name="Bendahmane A."/>
            <person name="Berges H."/>
            <person name="Niebel A."/>
            <person name="Buitink J."/>
            <person name="Frugier F."/>
            <person name="Benhamed M."/>
            <person name="Crespi M."/>
            <person name="Gouzy J."/>
            <person name="Gamas P."/>
        </authorList>
    </citation>
    <scope>NUCLEOTIDE SEQUENCE [LARGE SCALE GENOMIC DNA]</scope>
    <source>
        <strain evidence="3">cv. Jemalong A17</strain>
    </source>
</reference>
<accession>A0A396J1J0</accession>
<dbReference type="Proteomes" id="UP000265566">
    <property type="component" value="Chromosome 3"/>
</dbReference>
<protein>
    <recommendedName>
        <fullName evidence="4">Transmembrane protein</fullName>
    </recommendedName>
</protein>